<dbReference type="AlphaFoldDB" id="A0A164HIC6"/>
<accession>A0A164HIC6</accession>
<reference evidence="1 2" key="1">
    <citation type="submission" date="2016-04" db="EMBL/GenBank/DDBJ databases">
        <authorList>
            <person name="Evans L.H."/>
            <person name="Alamgir A."/>
            <person name="Owens N."/>
            <person name="Weber N.D."/>
            <person name="Virtaneva K."/>
            <person name="Barbian K."/>
            <person name="Babar A."/>
            <person name="Rosenke K."/>
        </authorList>
    </citation>
    <scope>NUCLEOTIDE SEQUENCE [LARGE SCALE GENOMIC DNA]</scope>
    <source>
        <strain evidence="1 2">IFM 0406</strain>
    </source>
</reference>
<keyword evidence="2" id="KW-1185">Reference proteome</keyword>
<proteinExistence type="predicted"/>
<comment type="caution">
    <text evidence="1">The sequence shown here is derived from an EMBL/GenBank/DDBJ whole genome shotgun (WGS) entry which is preliminary data.</text>
</comment>
<name>A0A164HIC6_9NOCA</name>
<evidence type="ECO:0000313" key="2">
    <source>
        <dbReference type="Proteomes" id="UP000076512"/>
    </source>
</evidence>
<protein>
    <submittedName>
        <fullName evidence="1">Uncharacterized protein</fullName>
    </submittedName>
</protein>
<gene>
    <name evidence="1" type="ORF">AWN90_11785</name>
</gene>
<dbReference type="EMBL" id="LWGR01000021">
    <property type="protein sequence ID" value="KZM68540.1"/>
    <property type="molecule type" value="Genomic_DNA"/>
</dbReference>
<organism evidence="1 2">
    <name type="scientific">Nocardia terpenica</name>
    <dbReference type="NCBI Taxonomy" id="455432"/>
    <lineage>
        <taxon>Bacteria</taxon>
        <taxon>Bacillati</taxon>
        <taxon>Actinomycetota</taxon>
        <taxon>Actinomycetes</taxon>
        <taxon>Mycobacteriales</taxon>
        <taxon>Nocardiaceae</taxon>
        <taxon>Nocardia</taxon>
    </lineage>
</organism>
<sequence>MLDYFAGQSLLLASELTSAPERAFMVRQGKHPDNDEEDEMNNNNYSGWFLAEVDDDGNVFDDSCAVAPGRYFADADHDGDAQPALHAALDELIGYFPTRSGASATTAITPRPTPAPPGGFLVVPHHDTTSRRRPGRHAHGCG</sequence>
<evidence type="ECO:0000313" key="1">
    <source>
        <dbReference type="EMBL" id="KZM68540.1"/>
    </source>
</evidence>
<dbReference type="Proteomes" id="UP000076512">
    <property type="component" value="Unassembled WGS sequence"/>
</dbReference>